<organism evidence="1 2">
    <name type="scientific">Enterocloster clostridioformis</name>
    <dbReference type="NCBI Taxonomy" id="1531"/>
    <lineage>
        <taxon>Bacteria</taxon>
        <taxon>Bacillati</taxon>
        <taxon>Bacillota</taxon>
        <taxon>Clostridia</taxon>
        <taxon>Lachnospirales</taxon>
        <taxon>Lachnospiraceae</taxon>
        <taxon>Enterocloster</taxon>
    </lineage>
</organism>
<accession>A0A174SDZ8</accession>
<gene>
    <name evidence="1" type="ORF">ERS852480_04446</name>
</gene>
<proteinExistence type="predicted"/>
<name>A0A174SDZ8_9FIRM</name>
<reference evidence="1 2" key="1">
    <citation type="submission" date="2015-09" db="EMBL/GenBank/DDBJ databases">
        <authorList>
            <consortium name="Pathogen Informatics"/>
        </authorList>
    </citation>
    <scope>NUCLEOTIDE SEQUENCE [LARGE SCALE GENOMIC DNA]</scope>
    <source>
        <strain evidence="1 2">2789STDY5834865</strain>
    </source>
</reference>
<evidence type="ECO:0000313" key="2">
    <source>
        <dbReference type="Proteomes" id="UP000095512"/>
    </source>
</evidence>
<sequence length="50" mass="5736">MSQKGCSPDNSACEGLFGRLKNEMFYNRDWTGVSIQEFAENTFLNCFVSY</sequence>
<evidence type="ECO:0000313" key="1">
    <source>
        <dbReference type="EMBL" id="CUP93715.1"/>
    </source>
</evidence>
<dbReference type="AlphaFoldDB" id="A0A174SDZ8"/>
<dbReference type="Proteomes" id="UP000095512">
    <property type="component" value="Unassembled WGS sequence"/>
</dbReference>
<dbReference type="EMBL" id="CZAB01000064">
    <property type="protein sequence ID" value="CUP93715.1"/>
    <property type="molecule type" value="Genomic_DNA"/>
</dbReference>
<protein>
    <submittedName>
        <fullName evidence="1">Uncharacterized protein</fullName>
    </submittedName>
</protein>